<comment type="cofactor">
    <cofactor evidence="1">
        <name>Zn(2+)</name>
        <dbReference type="ChEBI" id="CHEBI:29105"/>
    </cofactor>
</comment>
<dbReference type="Pfam" id="PF01400">
    <property type="entry name" value="Astacin"/>
    <property type="match status" value="1"/>
</dbReference>
<dbReference type="InterPro" id="IPR001506">
    <property type="entry name" value="Peptidase_M12A"/>
</dbReference>
<dbReference type="PANTHER" id="PTHR10127:SF780">
    <property type="entry name" value="METALLOENDOPEPTIDASE"/>
    <property type="match status" value="1"/>
</dbReference>
<evidence type="ECO:0000313" key="10">
    <source>
        <dbReference type="Proteomes" id="UP000288716"/>
    </source>
</evidence>
<dbReference type="GO" id="GO:0046872">
    <property type="term" value="F:metal ion binding"/>
    <property type="evidence" value="ECO:0007669"/>
    <property type="project" value="UniProtKB-KW"/>
</dbReference>
<dbReference type="GO" id="GO:0006508">
    <property type="term" value="P:proteolysis"/>
    <property type="evidence" value="ECO:0007669"/>
    <property type="project" value="UniProtKB-KW"/>
</dbReference>
<keyword evidence="4" id="KW-0378">Hydrolase</keyword>
<dbReference type="SUPFAM" id="SSF55486">
    <property type="entry name" value="Metalloproteases ('zincins'), catalytic domain"/>
    <property type="match status" value="1"/>
</dbReference>
<feature type="domain" description="Peptidase M12A" evidence="8">
    <location>
        <begin position="34"/>
        <end position="264"/>
    </location>
</feature>
<keyword evidence="2" id="KW-0645">Protease</keyword>
<evidence type="ECO:0000256" key="1">
    <source>
        <dbReference type="ARBA" id="ARBA00001947"/>
    </source>
</evidence>
<dbReference type="Gene3D" id="3.40.390.10">
    <property type="entry name" value="Collagenase (Catalytic Domain)"/>
    <property type="match status" value="1"/>
</dbReference>
<dbReference type="GO" id="GO:0004222">
    <property type="term" value="F:metalloendopeptidase activity"/>
    <property type="evidence" value="ECO:0007669"/>
    <property type="project" value="InterPro"/>
</dbReference>
<evidence type="ECO:0000259" key="8">
    <source>
        <dbReference type="PROSITE" id="PS51864"/>
    </source>
</evidence>
<keyword evidence="10" id="KW-1185">Reference proteome</keyword>
<sequence length="308" mass="36339">MPKTAAEAYKMQLNDQWYTVGPTRYVTPMFRNNKFVVRYYILGKPREPGGISITDFTPKSTPITVDDIKGAHAEIEYYACIEFTSIAPNSNGDFYTPVKFPVIVYNFYEYDCSVKYGRIGRYSGRNIISIGSCIKEYKRDLLRAIMQVLGFIQEHRRGDRDSYVNFHSYAVEKQYWPLYEKLNYKFAPNIDMLEEPFCYDYYSIMHFGSLEHKRAFKERVIDRRRRHTANVVLEPLCKFDETKMGGHELSDRDQRRLKILYACEKLQPVIDNVILLPEGRNAFYYDKASGYTPWGYRKDITHRRPDPI</sequence>
<accession>A0A443SHB6</accession>
<evidence type="ECO:0000313" key="9">
    <source>
        <dbReference type="EMBL" id="RWS26923.1"/>
    </source>
</evidence>
<evidence type="ECO:0000256" key="3">
    <source>
        <dbReference type="ARBA" id="ARBA00022723"/>
    </source>
</evidence>
<name>A0A443SHB6_9ACAR</name>
<comment type="caution">
    <text evidence="7">Lacks conserved residue(s) required for the propagation of feature annotation.</text>
</comment>
<protein>
    <submittedName>
        <fullName evidence="9">Zinc metalloproteinase nas-6-like protein</fullName>
    </submittedName>
</protein>
<gene>
    <name evidence="9" type="ORF">B4U80_12915</name>
</gene>
<evidence type="ECO:0000256" key="7">
    <source>
        <dbReference type="PROSITE-ProRule" id="PRU01211"/>
    </source>
</evidence>
<dbReference type="EMBL" id="NCKV01002383">
    <property type="protein sequence ID" value="RWS26923.1"/>
    <property type="molecule type" value="Genomic_DNA"/>
</dbReference>
<keyword evidence="6" id="KW-0482">Metalloprotease</keyword>
<dbReference type="VEuPathDB" id="VectorBase:LDEU005117"/>
<evidence type="ECO:0000256" key="5">
    <source>
        <dbReference type="ARBA" id="ARBA00022833"/>
    </source>
</evidence>
<evidence type="ECO:0000256" key="4">
    <source>
        <dbReference type="ARBA" id="ARBA00022801"/>
    </source>
</evidence>
<dbReference type="AlphaFoldDB" id="A0A443SHB6"/>
<dbReference type="PROSITE" id="PS51864">
    <property type="entry name" value="ASTACIN"/>
    <property type="match status" value="1"/>
</dbReference>
<evidence type="ECO:0000256" key="2">
    <source>
        <dbReference type="ARBA" id="ARBA00022670"/>
    </source>
</evidence>
<reference evidence="9 10" key="1">
    <citation type="journal article" date="2018" name="Gigascience">
        <title>Genomes of trombidid mites reveal novel predicted allergens and laterally-transferred genes associated with secondary metabolism.</title>
        <authorList>
            <person name="Dong X."/>
            <person name="Chaisiri K."/>
            <person name="Xia D."/>
            <person name="Armstrong S.D."/>
            <person name="Fang Y."/>
            <person name="Donnelly M.J."/>
            <person name="Kadowaki T."/>
            <person name="McGarry J.W."/>
            <person name="Darby A.C."/>
            <person name="Makepeace B.L."/>
        </authorList>
    </citation>
    <scope>NUCLEOTIDE SEQUENCE [LARGE SCALE GENOMIC DNA]</scope>
    <source>
        <strain evidence="9">UoL-UT</strain>
    </source>
</reference>
<keyword evidence="3" id="KW-0479">Metal-binding</keyword>
<keyword evidence="5" id="KW-0862">Zinc</keyword>
<dbReference type="InterPro" id="IPR024079">
    <property type="entry name" value="MetalloPept_cat_dom_sf"/>
</dbReference>
<comment type="caution">
    <text evidence="9">The sequence shown here is derived from an EMBL/GenBank/DDBJ whole genome shotgun (WGS) entry which is preliminary data.</text>
</comment>
<evidence type="ECO:0000256" key="6">
    <source>
        <dbReference type="ARBA" id="ARBA00023049"/>
    </source>
</evidence>
<dbReference type="PANTHER" id="PTHR10127">
    <property type="entry name" value="DISCOIDIN, CUB, EGF, LAMININ , AND ZINC METALLOPROTEASE DOMAIN CONTAINING"/>
    <property type="match status" value="1"/>
</dbReference>
<dbReference type="OrthoDB" id="291007at2759"/>
<organism evidence="9 10">
    <name type="scientific">Leptotrombidium deliense</name>
    <dbReference type="NCBI Taxonomy" id="299467"/>
    <lineage>
        <taxon>Eukaryota</taxon>
        <taxon>Metazoa</taxon>
        <taxon>Ecdysozoa</taxon>
        <taxon>Arthropoda</taxon>
        <taxon>Chelicerata</taxon>
        <taxon>Arachnida</taxon>
        <taxon>Acari</taxon>
        <taxon>Acariformes</taxon>
        <taxon>Trombidiformes</taxon>
        <taxon>Prostigmata</taxon>
        <taxon>Anystina</taxon>
        <taxon>Parasitengona</taxon>
        <taxon>Trombiculoidea</taxon>
        <taxon>Trombiculidae</taxon>
        <taxon>Leptotrombidium</taxon>
    </lineage>
</organism>
<proteinExistence type="predicted"/>
<dbReference type="Proteomes" id="UP000288716">
    <property type="component" value="Unassembled WGS sequence"/>
</dbReference>